<dbReference type="Proteomes" id="UP001180531">
    <property type="component" value="Unassembled WGS sequence"/>
</dbReference>
<sequence>MSTPVLMDYSDPGADLSADRGVRYARLRELGPVHRMRTPDGKESWLIVGYDEARAALADPRMSNDLRNSPDWTGDGGVPIGTNMLQTDPPDHTRLRKLVAREFTAHRIEALRPRIQEIVDGLLDALPATGRADLVESFALPLPLTVICELLGVPAADRADFRAWSNEMVMLTDMAAAAAAAQAMTEYLHGLIERKRHSPEDDLLSALAATADDGDRLSPAELLGMAFVLLVAGHETTVNLISSAVYSLLNHPGQLAELRADWSLLEGAIEETLRHRSPVERAAYRFTTEPVEIGGITLPAREPVIVILSSAGRDGSRFPDPDRFDIHRDARGHMAFGHGLHHCLGAPLARLEAAVALRSLLERHPRLAFDTDRPETLLWRPSLALRGLAALPVRY</sequence>
<dbReference type="CDD" id="cd11029">
    <property type="entry name" value="CYP107-like"/>
    <property type="match status" value="1"/>
</dbReference>
<evidence type="ECO:0000256" key="3">
    <source>
        <dbReference type="SAM" id="MobiDB-lite"/>
    </source>
</evidence>
<organism evidence="4 5">
    <name type="scientific">Streptomyces hesseae</name>
    <dbReference type="NCBI Taxonomy" id="3075519"/>
    <lineage>
        <taxon>Bacteria</taxon>
        <taxon>Bacillati</taxon>
        <taxon>Actinomycetota</taxon>
        <taxon>Actinomycetes</taxon>
        <taxon>Kitasatosporales</taxon>
        <taxon>Streptomycetaceae</taxon>
        <taxon>Streptomyces</taxon>
    </lineage>
</organism>
<keyword evidence="2" id="KW-0560">Oxidoreductase</keyword>
<dbReference type="EMBL" id="JAVRFI010000002">
    <property type="protein sequence ID" value="MDT0448623.1"/>
    <property type="molecule type" value="Genomic_DNA"/>
</dbReference>
<dbReference type="InterPro" id="IPR036396">
    <property type="entry name" value="Cyt_P450_sf"/>
</dbReference>
<feature type="region of interest" description="Disordered" evidence="3">
    <location>
        <begin position="66"/>
        <end position="89"/>
    </location>
</feature>
<dbReference type="PROSITE" id="PS00086">
    <property type="entry name" value="CYTOCHROME_P450"/>
    <property type="match status" value="1"/>
</dbReference>
<evidence type="ECO:0000313" key="4">
    <source>
        <dbReference type="EMBL" id="MDT0448623.1"/>
    </source>
</evidence>
<reference evidence="4" key="1">
    <citation type="submission" date="2024-05" db="EMBL/GenBank/DDBJ databases">
        <title>30 novel species of actinomycetes from the DSMZ collection.</title>
        <authorList>
            <person name="Nouioui I."/>
        </authorList>
    </citation>
    <scope>NUCLEOTIDE SEQUENCE</scope>
    <source>
        <strain evidence="4">DSM 40473</strain>
    </source>
</reference>
<keyword evidence="2" id="KW-0408">Iron</keyword>
<keyword evidence="2" id="KW-0479">Metal-binding</keyword>
<keyword evidence="2" id="KW-0503">Monooxygenase</keyword>
<comment type="caution">
    <text evidence="4">The sequence shown here is derived from an EMBL/GenBank/DDBJ whole genome shotgun (WGS) entry which is preliminary data.</text>
</comment>
<dbReference type="RefSeq" id="WP_311608475.1">
    <property type="nucleotide sequence ID" value="NZ_JAVRFI010000002.1"/>
</dbReference>
<proteinExistence type="inferred from homology"/>
<keyword evidence="5" id="KW-1185">Reference proteome</keyword>
<dbReference type="InterPro" id="IPR001128">
    <property type="entry name" value="Cyt_P450"/>
</dbReference>
<dbReference type="PANTHER" id="PTHR46696:SF1">
    <property type="entry name" value="CYTOCHROME P450 YJIB-RELATED"/>
    <property type="match status" value="1"/>
</dbReference>
<dbReference type="InterPro" id="IPR017972">
    <property type="entry name" value="Cyt_P450_CS"/>
</dbReference>
<dbReference type="SUPFAM" id="SSF48264">
    <property type="entry name" value="Cytochrome P450"/>
    <property type="match status" value="1"/>
</dbReference>
<dbReference type="PRINTS" id="PR00359">
    <property type="entry name" value="BP450"/>
</dbReference>
<comment type="similarity">
    <text evidence="1 2">Belongs to the cytochrome P450 family.</text>
</comment>
<protein>
    <submittedName>
        <fullName evidence="4">Cytochrome P450</fullName>
    </submittedName>
</protein>
<gene>
    <name evidence="4" type="ORF">RM609_05945</name>
</gene>
<dbReference type="Pfam" id="PF00067">
    <property type="entry name" value="p450"/>
    <property type="match status" value="1"/>
</dbReference>
<dbReference type="PANTHER" id="PTHR46696">
    <property type="entry name" value="P450, PUTATIVE (EUROFUNG)-RELATED"/>
    <property type="match status" value="1"/>
</dbReference>
<dbReference type="PRINTS" id="PR00385">
    <property type="entry name" value="P450"/>
</dbReference>
<evidence type="ECO:0000256" key="2">
    <source>
        <dbReference type="RuleBase" id="RU000461"/>
    </source>
</evidence>
<accession>A0ABU2SIL5</accession>
<dbReference type="Gene3D" id="1.10.630.10">
    <property type="entry name" value="Cytochrome P450"/>
    <property type="match status" value="1"/>
</dbReference>
<evidence type="ECO:0000256" key="1">
    <source>
        <dbReference type="ARBA" id="ARBA00010617"/>
    </source>
</evidence>
<dbReference type="InterPro" id="IPR002397">
    <property type="entry name" value="Cyt_P450_B"/>
</dbReference>
<keyword evidence="2" id="KW-0349">Heme</keyword>
<name>A0ABU2SIL5_9ACTN</name>
<evidence type="ECO:0000313" key="5">
    <source>
        <dbReference type="Proteomes" id="UP001180531"/>
    </source>
</evidence>